<accession>A0A7R8Z3V6</accession>
<dbReference type="PANTHER" id="PTHR14735:SF1">
    <property type="entry name" value="COILED-COIL DOMAIN-CONTAINING PROTEIN 134"/>
    <property type="match status" value="1"/>
</dbReference>
<dbReference type="OrthoDB" id="5854099at2759"/>
<feature type="compositionally biased region" description="Basic residues" evidence="1">
    <location>
        <begin position="197"/>
        <end position="207"/>
    </location>
</feature>
<dbReference type="Proteomes" id="UP000594454">
    <property type="component" value="Chromosome 6"/>
</dbReference>
<feature type="signal peptide" evidence="2">
    <location>
        <begin position="1"/>
        <end position="26"/>
    </location>
</feature>
<dbReference type="OMA" id="GIGFCNQ"/>
<dbReference type="InterPro" id="IPR026321">
    <property type="entry name" value="CC134"/>
</dbReference>
<dbReference type="AlphaFoldDB" id="A0A7R8Z3V6"/>
<gene>
    <name evidence="3" type="ORF">HERILL_LOCUS14732</name>
</gene>
<name>A0A7R8Z3V6_HERIL</name>
<evidence type="ECO:0000313" key="4">
    <source>
        <dbReference type="Proteomes" id="UP000594454"/>
    </source>
</evidence>
<dbReference type="InParanoid" id="A0A7R8Z3V6"/>
<dbReference type="Pfam" id="PF15002">
    <property type="entry name" value="ERK-JNK_inhib"/>
    <property type="match status" value="1"/>
</dbReference>
<evidence type="ECO:0000256" key="2">
    <source>
        <dbReference type="SAM" id="SignalP"/>
    </source>
</evidence>
<protein>
    <recommendedName>
        <fullName evidence="5">Coiled-coil domain-containing protein 134</fullName>
    </recommendedName>
</protein>
<feature type="region of interest" description="Disordered" evidence="1">
    <location>
        <begin position="192"/>
        <end position="217"/>
    </location>
</feature>
<evidence type="ECO:0000313" key="3">
    <source>
        <dbReference type="EMBL" id="CAD7092372.1"/>
    </source>
</evidence>
<evidence type="ECO:0008006" key="5">
    <source>
        <dbReference type="Google" id="ProtNLM"/>
    </source>
</evidence>
<reference evidence="3 4" key="1">
    <citation type="submission" date="2020-11" db="EMBL/GenBank/DDBJ databases">
        <authorList>
            <person name="Wallbank WR R."/>
            <person name="Pardo Diaz C."/>
            <person name="Kozak K."/>
            <person name="Martin S."/>
            <person name="Jiggins C."/>
            <person name="Moest M."/>
            <person name="Warren A I."/>
            <person name="Generalovic N T."/>
            <person name="Byers J.R.P. K."/>
            <person name="Montejo-Kovacevich G."/>
            <person name="Yen C E."/>
        </authorList>
    </citation>
    <scope>NUCLEOTIDE SEQUENCE [LARGE SCALE GENOMIC DNA]</scope>
</reference>
<proteinExistence type="predicted"/>
<sequence length="217" mass="25255">MLSNTCIFLLAPVILCIFLIPVGGTAEDEERPKITPKIYASVFVRRREEHKLFVKHLASSNYEKTYKMLDIAYDKILEIIKDNNMTLHQSGYVASTGFPTESRLQDSVALIIENICLGGDLILHFPEISYRILKKQPEWKQIFDWGTQFLNNYAHILSEQTYQMVDLFRQEVNLTKRSPDFVNPYYTKLPMSETKEKKRPPKKKLKRGPQLTGRVEL</sequence>
<keyword evidence="4" id="KW-1185">Reference proteome</keyword>
<keyword evidence="2" id="KW-0732">Signal</keyword>
<dbReference type="EMBL" id="LR899014">
    <property type="protein sequence ID" value="CAD7092372.1"/>
    <property type="molecule type" value="Genomic_DNA"/>
</dbReference>
<organism evidence="3 4">
    <name type="scientific">Hermetia illucens</name>
    <name type="common">Black soldier fly</name>
    <dbReference type="NCBI Taxonomy" id="343691"/>
    <lineage>
        <taxon>Eukaryota</taxon>
        <taxon>Metazoa</taxon>
        <taxon>Ecdysozoa</taxon>
        <taxon>Arthropoda</taxon>
        <taxon>Hexapoda</taxon>
        <taxon>Insecta</taxon>
        <taxon>Pterygota</taxon>
        <taxon>Neoptera</taxon>
        <taxon>Endopterygota</taxon>
        <taxon>Diptera</taxon>
        <taxon>Brachycera</taxon>
        <taxon>Stratiomyomorpha</taxon>
        <taxon>Stratiomyidae</taxon>
        <taxon>Hermetiinae</taxon>
        <taxon>Hermetia</taxon>
    </lineage>
</organism>
<dbReference type="PANTHER" id="PTHR14735">
    <property type="entry name" value="COILED-COIL DOMAIN-CONTAINING PROTEIN 134"/>
    <property type="match status" value="1"/>
</dbReference>
<feature type="chain" id="PRO_5031243593" description="Coiled-coil domain-containing protein 134" evidence="2">
    <location>
        <begin position="27"/>
        <end position="217"/>
    </location>
</feature>
<evidence type="ECO:0000256" key="1">
    <source>
        <dbReference type="SAM" id="MobiDB-lite"/>
    </source>
</evidence>